<evidence type="ECO:0000313" key="9">
    <source>
        <dbReference type="EMBL" id="QHI36283.1"/>
    </source>
</evidence>
<feature type="active site" description="Proton donor/acceptor" evidence="7">
    <location>
        <position position="147"/>
    </location>
</feature>
<dbReference type="PANTHER" id="PTHR36699">
    <property type="entry name" value="LD-TRANSPEPTIDASE"/>
    <property type="match status" value="1"/>
</dbReference>
<name>A0A7L4ZHS6_9FLAO</name>
<dbReference type="OrthoDB" id="9809748at2"/>
<dbReference type="PROSITE" id="PS52029">
    <property type="entry name" value="LD_TPASE"/>
    <property type="match status" value="1"/>
</dbReference>
<keyword evidence="5 7" id="KW-0573">Peptidoglycan synthesis</keyword>
<dbReference type="InterPro" id="IPR005490">
    <property type="entry name" value="LD_TPept_cat_dom"/>
</dbReference>
<dbReference type="Gene3D" id="2.40.440.10">
    <property type="entry name" value="L,D-transpeptidase catalytic domain-like"/>
    <property type="match status" value="1"/>
</dbReference>
<proteinExistence type="inferred from homology"/>
<evidence type="ECO:0000259" key="8">
    <source>
        <dbReference type="PROSITE" id="PS52029"/>
    </source>
</evidence>
<dbReference type="GO" id="GO:0009252">
    <property type="term" value="P:peptidoglycan biosynthetic process"/>
    <property type="evidence" value="ECO:0007669"/>
    <property type="project" value="UniProtKB-UniPathway"/>
</dbReference>
<dbReference type="PANTHER" id="PTHR36699:SF1">
    <property type="entry name" value="L,D-TRANSPEPTIDASE YAFK-RELATED"/>
    <property type="match status" value="1"/>
</dbReference>
<dbReference type="GO" id="GO:0008360">
    <property type="term" value="P:regulation of cell shape"/>
    <property type="evidence" value="ECO:0007669"/>
    <property type="project" value="UniProtKB-UniRule"/>
</dbReference>
<evidence type="ECO:0000256" key="5">
    <source>
        <dbReference type="ARBA" id="ARBA00022984"/>
    </source>
</evidence>
<keyword evidence="6 7" id="KW-0961">Cell wall biogenesis/degradation</keyword>
<comment type="pathway">
    <text evidence="1 7">Cell wall biogenesis; peptidoglycan biosynthesis.</text>
</comment>
<dbReference type="RefSeq" id="WP_160129003.1">
    <property type="nucleotide sequence ID" value="NZ_CP019288.1"/>
</dbReference>
<dbReference type="Pfam" id="PF03734">
    <property type="entry name" value="YkuD"/>
    <property type="match status" value="1"/>
</dbReference>
<accession>A0A7L4ZHS6</accession>
<evidence type="ECO:0000313" key="10">
    <source>
        <dbReference type="Proteomes" id="UP000464657"/>
    </source>
</evidence>
<dbReference type="Proteomes" id="UP000464657">
    <property type="component" value="Chromosome"/>
</dbReference>
<dbReference type="GO" id="GO:0071555">
    <property type="term" value="P:cell wall organization"/>
    <property type="evidence" value="ECO:0007669"/>
    <property type="project" value="UniProtKB-UniRule"/>
</dbReference>
<comment type="similarity">
    <text evidence="2">Belongs to the YkuD family.</text>
</comment>
<dbReference type="KEGG" id="kan:IMCC3317_16430"/>
<gene>
    <name evidence="9" type="ORF">IMCC3317_16430</name>
</gene>
<evidence type="ECO:0000256" key="2">
    <source>
        <dbReference type="ARBA" id="ARBA00005992"/>
    </source>
</evidence>
<feature type="domain" description="L,D-TPase catalytic" evidence="8">
    <location>
        <begin position="49"/>
        <end position="191"/>
    </location>
</feature>
<dbReference type="UniPathway" id="UPA00219"/>
<keyword evidence="10" id="KW-1185">Reference proteome</keyword>
<evidence type="ECO:0000256" key="7">
    <source>
        <dbReference type="PROSITE-ProRule" id="PRU01373"/>
    </source>
</evidence>
<dbReference type="GO" id="GO:0016740">
    <property type="term" value="F:transferase activity"/>
    <property type="evidence" value="ECO:0007669"/>
    <property type="project" value="UniProtKB-KW"/>
</dbReference>
<evidence type="ECO:0000256" key="6">
    <source>
        <dbReference type="ARBA" id="ARBA00023316"/>
    </source>
</evidence>
<dbReference type="SUPFAM" id="SSF141523">
    <property type="entry name" value="L,D-transpeptidase catalytic domain-like"/>
    <property type="match status" value="1"/>
</dbReference>
<keyword evidence="3" id="KW-0808">Transferase</keyword>
<feature type="active site" description="Nucleophile" evidence="7">
    <location>
        <position position="167"/>
    </location>
</feature>
<dbReference type="InterPro" id="IPR038063">
    <property type="entry name" value="Transpep_catalytic_dom"/>
</dbReference>
<evidence type="ECO:0000256" key="4">
    <source>
        <dbReference type="ARBA" id="ARBA00022960"/>
    </source>
</evidence>
<organism evidence="9 10">
    <name type="scientific">Kordia antarctica</name>
    <dbReference type="NCBI Taxonomy" id="1218801"/>
    <lineage>
        <taxon>Bacteria</taxon>
        <taxon>Pseudomonadati</taxon>
        <taxon>Bacteroidota</taxon>
        <taxon>Flavobacteriia</taxon>
        <taxon>Flavobacteriales</taxon>
        <taxon>Flavobacteriaceae</taxon>
        <taxon>Kordia</taxon>
    </lineage>
</organism>
<dbReference type="EMBL" id="CP019288">
    <property type="protein sequence ID" value="QHI36283.1"/>
    <property type="molecule type" value="Genomic_DNA"/>
</dbReference>
<dbReference type="PROSITE" id="PS51257">
    <property type="entry name" value="PROKAR_LIPOPROTEIN"/>
    <property type="match status" value="1"/>
</dbReference>
<reference evidence="9 10" key="1">
    <citation type="journal article" date="2013" name="Int. J. Syst. Evol. Microbiol.">
        <title>Kordia antarctica sp. nov., isolated from Antarctic seawater.</title>
        <authorList>
            <person name="Baek K."/>
            <person name="Choi A."/>
            <person name="Kang I."/>
            <person name="Lee K."/>
            <person name="Cho J.C."/>
        </authorList>
    </citation>
    <scope>NUCLEOTIDE SEQUENCE [LARGE SCALE GENOMIC DNA]</scope>
    <source>
        <strain evidence="9 10">IMCC3317</strain>
    </source>
</reference>
<evidence type="ECO:0000256" key="3">
    <source>
        <dbReference type="ARBA" id="ARBA00022679"/>
    </source>
</evidence>
<dbReference type="AlphaFoldDB" id="A0A7L4ZHS6"/>
<dbReference type="GO" id="GO:0004180">
    <property type="term" value="F:carboxypeptidase activity"/>
    <property type="evidence" value="ECO:0007669"/>
    <property type="project" value="UniProtKB-ARBA"/>
</dbReference>
<sequence length="192" mass="21983">MKNTQLYFVYVLICCLMISCNTKSSNKNKKTSETPEATLKQLLPKETKIRVLIDKSDYTLSVFTSDTLVKQYDVVFGGNPIDDKHKEGDKCTPEGVFGVRDKYPHRNWSKFIWIDYPNETSWKKFKSRKAKGVIKDGETIGGEVGIHGVPDGMDNMIDAKRNWTLGCISMKNKDVNEIYPYITKQTQITIQK</sequence>
<evidence type="ECO:0000256" key="1">
    <source>
        <dbReference type="ARBA" id="ARBA00004752"/>
    </source>
</evidence>
<protein>
    <recommendedName>
        <fullName evidence="8">L,D-TPase catalytic domain-containing protein</fullName>
    </recommendedName>
</protein>
<keyword evidence="4 7" id="KW-0133">Cell shape</keyword>
<dbReference type="CDD" id="cd16913">
    <property type="entry name" value="YkuD_like"/>
    <property type="match status" value="1"/>
</dbReference>